<evidence type="ECO:0000313" key="3">
    <source>
        <dbReference type="Proteomes" id="UP000012101"/>
    </source>
</evidence>
<reference evidence="2 3" key="1">
    <citation type="submission" date="2013-01" db="EMBL/GenBank/DDBJ databases">
        <authorList>
            <person name="Harkins D.M."/>
            <person name="Durkin A.S."/>
            <person name="Brinkac L.M."/>
            <person name="Haft D.H."/>
            <person name="Selengut J.D."/>
            <person name="Sanka R."/>
            <person name="DePew J."/>
            <person name="Purushe J."/>
            <person name="Hospenthal D.R."/>
            <person name="Murray C.K."/>
            <person name="Pimentel G."/>
            <person name="Wasfy M."/>
            <person name="Vinetz J.M."/>
            <person name="Sutton G.G."/>
            <person name="Nierman W.C."/>
            <person name="Fouts D.E."/>
        </authorList>
    </citation>
    <scope>NUCLEOTIDE SEQUENCE [LARGE SCALE GENOMIC DNA]</scope>
    <source>
        <strain evidence="2 3">2006001855</strain>
    </source>
</reference>
<name>M6FFS6_9LEPT</name>
<accession>M6FFS6</accession>
<gene>
    <name evidence="2" type="ORF">LEP1GSC038_0283</name>
</gene>
<organism evidence="2 3">
    <name type="scientific">Leptospira weilii str. 2006001855</name>
    <dbReference type="NCBI Taxonomy" id="996804"/>
    <lineage>
        <taxon>Bacteria</taxon>
        <taxon>Pseudomonadati</taxon>
        <taxon>Spirochaetota</taxon>
        <taxon>Spirochaetia</taxon>
        <taxon>Leptospirales</taxon>
        <taxon>Leptospiraceae</taxon>
        <taxon>Leptospira</taxon>
    </lineage>
</organism>
<dbReference type="AlphaFoldDB" id="M6FFS6"/>
<evidence type="ECO:0000313" key="2">
    <source>
        <dbReference type="EMBL" id="EMM71618.1"/>
    </source>
</evidence>
<proteinExistence type="predicted"/>
<dbReference type="Proteomes" id="UP000012101">
    <property type="component" value="Unassembled WGS sequence"/>
</dbReference>
<comment type="caution">
    <text evidence="2">The sequence shown here is derived from an EMBL/GenBank/DDBJ whole genome shotgun (WGS) entry which is preliminary data.</text>
</comment>
<feature type="region of interest" description="Disordered" evidence="1">
    <location>
        <begin position="79"/>
        <end position="106"/>
    </location>
</feature>
<dbReference type="EMBL" id="AFJM02000046">
    <property type="protein sequence ID" value="EMM71618.1"/>
    <property type="molecule type" value="Genomic_DNA"/>
</dbReference>
<protein>
    <submittedName>
        <fullName evidence="2">Uncharacterized protein</fullName>
    </submittedName>
</protein>
<sequence length="106" mass="11897">MDPDESELPPVFVFVSLPEEEFALVSVPAEEPELAFVPFPVEDSEPLLLEPDPTSDPDESELPPVFVFVSFPEEELLFDPDPAVEPELPESPEEELELPEESFLDE</sequence>
<evidence type="ECO:0000256" key="1">
    <source>
        <dbReference type="SAM" id="MobiDB-lite"/>
    </source>
</evidence>